<reference evidence="1 2" key="1">
    <citation type="journal article" date="2015" name="Bacteriophage">
        <title>A small-scale experiment of using phage-based probiotic dietary supplement for prevention of E. coli traveler's diarrhea.</title>
        <authorList>
            <person name="Aleshkin A.V."/>
            <person name="Rubalskii E.O."/>
            <person name="Volozhantsev N.V."/>
            <person name="Verevkin V.V."/>
            <person name="Svetoch E.A."/>
            <person name="Kiseleva I.A."/>
            <person name="Bochkareva S.S."/>
            <person name="Borisova O.Y."/>
            <person name="Popova A.V."/>
            <person name="Bogun A.G."/>
            <person name="Afanas'ev S.S."/>
        </authorList>
    </citation>
    <scope>NUCLEOTIDE SEQUENCE [LARGE SCALE GENOMIC DNA]</scope>
</reference>
<gene>
    <name evidence="1" type="ORF">ECD7_00140</name>
</gene>
<protein>
    <submittedName>
        <fullName evidence="1">Uncharacterized protein</fullName>
    </submittedName>
</protein>
<evidence type="ECO:0000313" key="2">
    <source>
        <dbReference type="Proteomes" id="UP000223392"/>
    </source>
</evidence>
<accession>A0A220NTH1</accession>
<keyword evidence="2" id="KW-1185">Reference proteome</keyword>
<sequence>MARVNIKLHYTMNKAKFPMQKHYYGLRAQDPKLYGTHWFCKHDNQWHTYEEMHEMMKQGIEFSYSNYDHRITCIRKLKRWIRKNPQFKNFVFFMSHVYLGHSVTVTAKVK</sequence>
<dbReference type="EMBL" id="KY683735">
    <property type="protein sequence ID" value="ASJ80232.1"/>
    <property type="molecule type" value="Genomic_DNA"/>
</dbReference>
<dbReference type="Proteomes" id="UP000223392">
    <property type="component" value="Segment"/>
</dbReference>
<organism evidence="1 2">
    <name type="scientific">Escherichia phage ECD7</name>
    <dbReference type="NCBI Taxonomy" id="1981499"/>
    <lineage>
        <taxon>Viruses</taxon>
        <taxon>Duplodnaviria</taxon>
        <taxon>Heunggongvirae</taxon>
        <taxon>Uroviricota</taxon>
        <taxon>Caudoviricetes</taxon>
        <taxon>Pantevenvirales</taxon>
        <taxon>Straboviridae</taxon>
        <taxon>Krischvirus</taxon>
        <taxon>Krischvirus ecd7</taxon>
    </lineage>
</organism>
<name>A0A220NTH1_9CAUD</name>
<proteinExistence type="predicted"/>
<evidence type="ECO:0000313" key="1">
    <source>
        <dbReference type="EMBL" id="ASJ80232.1"/>
    </source>
</evidence>